<dbReference type="AlphaFoldDB" id="A0A8B4TQJ0"/>
<dbReference type="RefSeq" id="WP_117126198.1">
    <property type="nucleotide sequence ID" value="NZ_UJZG01000001.1"/>
</dbReference>
<proteinExistence type="predicted"/>
<dbReference type="Pfam" id="PF23899">
    <property type="entry name" value="SU10_portal"/>
    <property type="match status" value="1"/>
</dbReference>
<protein>
    <recommendedName>
        <fullName evidence="3">Portal protein</fullName>
    </recommendedName>
</protein>
<evidence type="ECO:0000313" key="2">
    <source>
        <dbReference type="Proteomes" id="UP000257712"/>
    </source>
</evidence>
<organism evidence="1 2">
    <name type="scientific">Klebsiella quasivariicola</name>
    <dbReference type="NCBI Taxonomy" id="2026240"/>
    <lineage>
        <taxon>Bacteria</taxon>
        <taxon>Pseudomonadati</taxon>
        <taxon>Pseudomonadota</taxon>
        <taxon>Gammaproteobacteria</taxon>
        <taxon>Enterobacterales</taxon>
        <taxon>Enterobacteriaceae</taxon>
        <taxon>Klebsiella/Raoultella group</taxon>
        <taxon>Klebsiella</taxon>
        <taxon>Klebsiella pneumoniae complex</taxon>
    </lineage>
</organism>
<comment type="caution">
    <text evidence="1">The sequence shown here is derived from an EMBL/GenBank/DDBJ whole genome shotgun (WGS) entry which is preliminary data.</text>
</comment>
<evidence type="ECO:0008006" key="3">
    <source>
        <dbReference type="Google" id="ProtNLM"/>
    </source>
</evidence>
<evidence type="ECO:0000313" key="1">
    <source>
        <dbReference type="EMBL" id="SXD86826.1"/>
    </source>
</evidence>
<accession>A0A8B4TQJ0</accession>
<reference evidence="1 2" key="1">
    <citation type="submission" date="2018-08" db="EMBL/GenBank/DDBJ databases">
        <authorList>
            <consortium name="Pathogen Informatics"/>
        </authorList>
    </citation>
    <scope>NUCLEOTIDE SEQUENCE [LARGE SCALE GENOMIC DNA]</scope>
    <source>
        <strain evidence="1 2">EuSCAPE_IT371</strain>
    </source>
</reference>
<name>A0A8B4TQJ0_9ENTR</name>
<dbReference type="Proteomes" id="UP000257712">
    <property type="component" value="Unassembled WGS sequence"/>
</dbReference>
<dbReference type="InterPro" id="IPR056909">
    <property type="entry name" value="SU10_portal"/>
</dbReference>
<sequence length="735" mass="82707">MSKHKSRYNNEEMLNYCFSEYFQSRAHMQQYAQRHSEALLYKMGKMPEDPMDTGIAPVQAVRSVVDQNYQIIKEIVNGSDSSVVRAHSALIPTSNLNKIDFELNAIAKNISGIDRKMEHFIQEALLVGYSFMKIYLEHNVLDNRVHEFEDWTEEQISLFEKALESRGFNEIDINIDSKKTRTKRTTDEERHEMALTGKPVKKSYKLYSGKFNATAEEIVPKIDYCPINEVSVHPHTFDSLDDAPYFCHSYMMQVVDGLENGWDEDKMISSVTGDDASPEWFSDGIIVDKQYNPWNTNPDGFAIQESQDFKVYEHYCNMRYKGKAKKWWKFTTTRTEMLQEPEELEFLPFVSGKIMTLPGSFFGEGLIDIVKPLQDQLTYDFRMLNYNAANKAFGRHIAVTNMYNKASLEDMRPGGVVEVDDIGAVQLLPEADISQALEFSISTKMEQLQTLVNGSGKLTDDASAMAETSGVSVSMLINKSEQGPKAYCATLTETGIVPLYKKLYQLLWSQEHPIDSIAPGVTLKDFPKDLAFTFDISTTTDKQQSAQNVMSSLMNAEQLWNGGNLPKFITEQNLYEAVKANIQAGTGDGNVDAYLTDPSKIKPSKREIVQQDVSYVAGMITTQSAAEAAHLENQKALSEIEWNEAKTANEVATMKATATKTAQDSEVFNLKRDQLRLQNQLLAMQVAETGAQTELTLAQADSTATNVQYDGIKLQSELIAEENQIISGEYAMGAM</sequence>
<gene>
    <name evidence="1" type="ORF">SAMEA3538780_00426</name>
</gene>
<dbReference type="EMBL" id="UJZG01000001">
    <property type="protein sequence ID" value="SXD86826.1"/>
    <property type="molecule type" value="Genomic_DNA"/>
</dbReference>